<protein>
    <submittedName>
        <fullName evidence="1">Uncharacterized protein</fullName>
    </submittedName>
</protein>
<reference evidence="1 2" key="1">
    <citation type="submission" date="2020-09" db="EMBL/GenBank/DDBJ databases">
        <title>De no assembly of potato wild relative species, Solanum commersonii.</title>
        <authorList>
            <person name="Cho K."/>
        </authorList>
    </citation>
    <scope>NUCLEOTIDE SEQUENCE [LARGE SCALE GENOMIC DNA]</scope>
    <source>
        <strain evidence="1">LZ3.2</strain>
        <tissue evidence="1">Leaf</tissue>
    </source>
</reference>
<dbReference type="AlphaFoldDB" id="A0A9J5X7Q4"/>
<sequence length="94" mass="10927">MLISDGLLLYDFIFPTPLRPISSIARHPLPKNRPWTAEKQQYPAVSNDTSSPFANSKLFFIFWFFCFDFKLESLTLKLLFAAPKKKPIESDRKT</sequence>
<evidence type="ECO:0000313" key="1">
    <source>
        <dbReference type="EMBL" id="KAG5584337.1"/>
    </source>
</evidence>
<proteinExistence type="predicted"/>
<comment type="caution">
    <text evidence="1">The sequence shown here is derived from an EMBL/GenBank/DDBJ whole genome shotgun (WGS) entry which is preliminary data.</text>
</comment>
<organism evidence="1 2">
    <name type="scientific">Solanum commersonii</name>
    <name type="common">Commerson's wild potato</name>
    <name type="synonym">Commerson's nightshade</name>
    <dbReference type="NCBI Taxonomy" id="4109"/>
    <lineage>
        <taxon>Eukaryota</taxon>
        <taxon>Viridiplantae</taxon>
        <taxon>Streptophyta</taxon>
        <taxon>Embryophyta</taxon>
        <taxon>Tracheophyta</taxon>
        <taxon>Spermatophyta</taxon>
        <taxon>Magnoliopsida</taxon>
        <taxon>eudicotyledons</taxon>
        <taxon>Gunneridae</taxon>
        <taxon>Pentapetalae</taxon>
        <taxon>asterids</taxon>
        <taxon>lamiids</taxon>
        <taxon>Solanales</taxon>
        <taxon>Solanaceae</taxon>
        <taxon>Solanoideae</taxon>
        <taxon>Solaneae</taxon>
        <taxon>Solanum</taxon>
    </lineage>
</organism>
<dbReference type="Proteomes" id="UP000824120">
    <property type="component" value="Chromosome 9"/>
</dbReference>
<evidence type="ECO:0000313" key="2">
    <source>
        <dbReference type="Proteomes" id="UP000824120"/>
    </source>
</evidence>
<keyword evidence="2" id="KW-1185">Reference proteome</keyword>
<accession>A0A9J5X7Q4</accession>
<gene>
    <name evidence="1" type="ORF">H5410_044771</name>
</gene>
<dbReference type="EMBL" id="JACXVP010000009">
    <property type="protein sequence ID" value="KAG5584337.1"/>
    <property type="molecule type" value="Genomic_DNA"/>
</dbReference>
<name>A0A9J5X7Q4_SOLCO</name>